<dbReference type="AlphaFoldDB" id="A0A8E0S5E7"/>
<evidence type="ECO:0000313" key="6">
    <source>
        <dbReference type="Proteomes" id="UP000728185"/>
    </source>
</evidence>
<dbReference type="Gene3D" id="1.25.40.20">
    <property type="entry name" value="Ankyrin repeat-containing domain"/>
    <property type="match status" value="1"/>
</dbReference>
<name>A0A8E0S5E7_9TREM</name>
<feature type="repeat" description="ANK" evidence="3">
    <location>
        <begin position="536"/>
        <end position="568"/>
    </location>
</feature>
<dbReference type="Pfam" id="PF12796">
    <property type="entry name" value="Ank_2"/>
    <property type="match status" value="1"/>
</dbReference>
<keyword evidence="6" id="KW-1185">Reference proteome</keyword>
<dbReference type="Pfam" id="PF00023">
    <property type="entry name" value="Ank"/>
    <property type="match status" value="1"/>
</dbReference>
<sequence length="653" mass="73256">MTSYARDLRKLIARTATLVEDRWNSFLGQIDLEKYYLGQNLGEIEFVEDLIKPNAPVRLPKLRSDQTLVSNDHMSLNPPNEEETGQLRALSLLSHHVNAKSSDLTVFLTDVSKWIQHLLDWFSAPNRFVAFAQFTLSPSTRNELIGQFTDFHRVLTLQLAQIIIIQNNLMEKISPGKKRGKIQSASAIRKIDSRNIEKSEDKKDCDRKNDGDNDDYISGNSSSKEDLMENRSSGLGIKTGEDSHVYENGENSDSVKEEERIQEKAKHEQSYQDDVREQMATRLIPFVLPEFVGETFRSMVEWDKQAVTGIRAPYNLLNSMPYSLMNYVDTIASVNQMGLCKLFVAPIVKLLTREQVHMYDPCVFSGVESPKLTSKSLLYTFLTIRAYGLIQFFHRLVNFVKRSPELVNGPLRDLILTRSTDVFAFRNWSATNRVFCAINHGCLLTVQYLIRSGKLRHGVVVDADGRNVLIAAVSAGKADIVKYLITELNPPININAKCESGNTALHVAVSQNNLEIARMLLETGGATVDVVNMNGNGATPLHMAAMFGYTNMVDLLLDHSASLTARTTSTDSVTPIQLAQRGHHHDLTNRFEEMTIRQSQTPVSTNALALVSKTELFNRMRQSFEAVSRTDRSNSVASRDQKPAGRGGIRKGT</sequence>
<reference evidence="5" key="1">
    <citation type="submission" date="2019-05" db="EMBL/GenBank/DDBJ databases">
        <title>Annotation for the trematode Fasciolopsis buski.</title>
        <authorList>
            <person name="Choi Y.-J."/>
        </authorList>
    </citation>
    <scope>NUCLEOTIDE SEQUENCE</scope>
    <source>
        <strain evidence="5">HT</strain>
        <tissue evidence="5">Whole worm</tissue>
    </source>
</reference>
<feature type="region of interest" description="Disordered" evidence="4">
    <location>
        <begin position="193"/>
        <end position="273"/>
    </location>
</feature>
<dbReference type="PROSITE" id="PS50088">
    <property type="entry name" value="ANK_REPEAT"/>
    <property type="match status" value="2"/>
</dbReference>
<evidence type="ECO:0000256" key="1">
    <source>
        <dbReference type="ARBA" id="ARBA00022737"/>
    </source>
</evidence>
<dbReference type="PANTHER" id="PTHR24198">
    <property type="entry name" value="ANKYRIN REPEAT AND PROTEIN KINASE DOMAIN-CONTAINING PROTEIN"/>
    <property type="match status" value="1"/>
</dbReference>
<feature type="repeat" description="ANK" evidence="3">
    <location>
        <begin position="500"/>
        <end position="524"/>
    </location>
</feature>
<evidence type="ECO:0000256" key="4">
    <source>
        <dbReference type="SAM" id="MobiDB-lite"/>
    </source>
</evidence>
<feature type="region of interest" description="Disordered" evidence="4">
    <location>
        <begin position="625"/>
        <end position="653"/>
    </location>
</feature>
<accession>A0A8E0S5E7</accession>
<dbReference type="Proteomes" id="UP000728185">
    <property type="component" value="Unassembled WGS sequence"/>
</dbReference>
<dbReference type="SUPFAM" id="SSF48403">
    <property type="entry name" value="Ankyrin repeat"/>
    <property type="match status" value="1"/>
</dbReference>
<comment type="caution">
    <text evidence="5">The sequence shown here is derived from an EMBL/GenBank/DDBJ whole genome shotgun (WGS) entry which is preliminary data.</text>
</comment>
<dbReference type="InterPro" id="IPR036770">
    <property type="entry name" value="Ankyrin_rpt-contain_sf"/>
</dbReference>
<dbReference type="PANTHER" id="PTHR24198:SF165">
    <property type="entry name" value="ANKYRIN REPEAT-CONTAINING PROTEIN-RELATED"/>
    <property type="match status" value="1"/>
</dbReference>
<dbReference type="EMBL" id="LUCM01001745">
    <property type="protein sequence ID" value="KAA0198432.1"/>
    <property type="molecule type" value="Genomic_DNA"/>
</dbReference>
<feature type="compositionally biased region" description="Basic and acidic residues" evidence="4">
    <location>
        <begin position="239"/>
        <end position="273"/>
    </location>
</feature>
<protein>
    <submittedName>
        <fullName evidence="5">Uncharacterized protein</fullName>
    </submittedName>
</protein>
<dbReference type="PROSITE" id="PS50297">
    <property type="entry name" value="ANK_REP_REGION"/>
    <property type="match status" value="2"/>
</dbReference>
<organism evidence="5 6">
    <name type="scientific">Fasciolopsis buskii</name>
    <dbReference type="NCBI Taxonomy" id="27845"/>
    <lineage>
        <taxon>Eukaryota</taxon>
        <taxon>Metazoa</taxon>
        <taxon>Spiralia</taxon>
        <taxon>Lophotrochozoa</taxon>
        <taxon>Platyhelminthes</taxon>
        <taxon>Trematoda</taxon>
        <taxon>Digenea</taxon>
        <taxon>Plagiorchiida</taxon>
        <taxon>Echinostomata</taxon>
        <taxon>Echinostomatoidea</taxon>
        <taxon>Fasciolidae</taxon>
        <taxon>Fasciolopsis</taxon>
    </lineage>
</organism>
<evidence type="ECO:0000256" key="3">
    <source>
        <dbReference type="PROSITE-ProRule" id="PRU00023"/>
    </source>
</evidence>
<dbReference type="InterPro" id="IPR002110">
    <property type="entry name" value="Ankyrin_rpt"/>
</dbReference>
<dbReference type="OrthoDB" id="6242531at2759"/>
<dbReference type="SMART" id="SM00248">
    <property type="entry name" value="ANK"/>
    <property type="match status" value="3"/>
</dbReference>
<feature type="compositionally biased region" description="Basic and acidic residues" evidence="4">
    <location>
        <begin position="193"/>
        <end position="211"/>
    </location>
</feature>
<proteinExistence type="predicted"/>
<evidence type="ECO:0000256" key="2">
    <source>
        <dbReference type="ARBA" id="ARBA00023043"/>
    </source>
</evidence>
<keyword evidence="2 3" id="KW-0040">ANK repeat</keyword>
<evidence type="ECO:0000313" key="5">
    <source>
        <dbReference type="EMBL" id="KAA0198432.1"/>
    </source>
</evidence>
<keyword evidence="1" id="KW-0677">Repeat</keyword>
<gene>
    <name evidence="5" type="ORF">FBUS_09051</name>
</gene>